<reference evidence="1 2" key="1">
    <citation type="submission" date="2007-06" db="EMBL/GenBank/DDBJ databases">
        <title>The Genome Sequence of Coccidioides posadasii RMSCC_3488.</title>
        <authorList>
            <consortium name="Coccidioides Genome Resources Consortium"/>
            <consortium name="The Broad Institute Genome Sequencing Platform"/>
            <person name="Henn M.R."/>
            <person name="Sykes S."/>
            <person name="Young S."/>
            <person name="Jaffe D."/>
            <person name="Berlin A."/>
            <person name="Alvarez P."/>
            <person name="Butler J."/>
            <person name="Gnerre S."/>
            <person name="Grabherr M."/>
            <person name="Mauceli E."/>
            <person name="Brockman W."/>
            <person name="Kodira C."/>
            <person name="Alvarado L."/>
            <person name="Zeng Q."/>
            <person name="Crawford M."/>
            <person name="Antoine C."/>
            <person name="Devon K."/>
            <person name="Galgiani J."/>
            <person name="Orsborn K."/>
            <person name="Lewis M.L."/>
            <person name="Nusbaum C."/>
            <person name="Galagan J."/>
            <person name="Birren B."/>
        </authorList>
    </citation>
    <scope>NUCLEOTIDE SEQUENCE [LARGE SCALE GENOMIC DNA]</scope>
    <source>
        <strain evidence="1 2">RMSCC 3488</strain>
    </source>
</reference>
<name>A0A0J6FDN9_COCPO</name>
<evidence type="ECO:0000313" key="2">
    <source>
        <dbReference type="Proteomes" id="UP000054567"/>
    </source>
</evidence>
<proteinExistence type="predicted"/>
<dbReference type="AlphaFoldDB" id="A0A0J6FDN9"/>
<dbReference type="Proteomes" id="UP000054567">
    <property type="component" value="Unassembled WGS sequence"/>
</dbReference>
<evidence type="ECO:0000313" key="1">
    <source>
        <dbReference type="EMBL" id="KMM71216.1"/>
    </source>
</evidence>
<protein>
    <submittedName>
        <fullName evidence="1">Uncharacterized protein</fullName>
    </submittedName>
</protein>
<gene>
    <name evidence="1" type="ORF">CPAG_07523</name>
</gene>
<dbReference type="VEuPathDB" id="FungiDB:CPAG_07523"/>
<sequence length="95" mass="10586">MGFYMISASMKATKRVKYNNVYIITFRLHGINFPDVIEVLEPGLALLDKSIDVNIPSERVTKVISSCLYFLGDMPQQNANTGIKDLQKHGLVGVV</sequence>
<accession>A0A0J6FDN9</accession>
<reference evidence="2" key="3">
    <citation type="journal article" date="2010" name="Genome Res.">
        <title>Population genomic sequencing of Coccidioides fungi reveals recent hybridization and transposon control.</title>
        <authorList>
            <person name="Neafsey D.E."/>
            <person name="Barker B.M."/>
            <person name="Sharpton T.J."/>
            <person name="Stajich J.E."/>
            <person name="Park D.J."/>
            <person name="Whiston E."/>
            <person name="Hung C.-Y."/>
            <person name="McMahan C."/>
            <person name="White J."/>
            <person name="Sykes S."/>
            <person name="Heiman D."/>
            <person name="Young S."/>
            <person name="Zeng Q."/>
            <person name="Abouelleil A."/>
            <person name="Aftuck L."/>
            <person name="Bessette D."/>
            <person name="Brown A."/>
            <person name="FitzGerald M."/>
            <person name="Lui A."/>
            <person name="Macdonald J.P."/>
            <person name="Priest M."/>
            <person name="Orbach M.J."/>
            <person name="Galgiani J.N."/>
            <person name="Kirkland T.N."/>
            <person name="Cole G.T."/>
            <person name="Birren B.W."/>
            <person name="Henn M.R."/>
            <person name="Taylor J.W."/>
            <person name="Rounsley S.D."/>
        </authorList>
    </citation>
    <scope>NUCLEOTIDE SEQUENCE [LARGE SCALE GENOMIC DNA]</scope>
    <source>
        <strain evidence="2">RMSCC 3488</strain>
    </source>
</reference>
<reference evidence="2" key="2">
    <citation type="journal article" date="2009" name="Genome Res.">
        <title>Comparative genomic analyses of the human fungal pathogens Coccidioides and their relatives.</title>
        <authorList>
            <person name="Sharpton T.J."/>
            <person name="Stajich J.E."/>
            <person name="Rounsley S.D."/>
            <person name="Gardner M.J."/>
            <person name="Wortman J.R."/>
            <person name="Jordar V.S."/>
            <person name="Maiti R."/>
            <person name="Kodira C.D."/>
            <person name="Neafsey D.E."/>
            <person name="Zeng Q."/>
            <person name="Hung C.-Y."/>
            <person name="McMahan C."/>
            <person name="Muszewska A."/>
            <person name="Grynberg M."/>
            <person name="Mandel M.A."/>
            <person name="Kellner E.M."/>
            <person name="Barker B.M."/>
            <person name="Galgiani J.N."/>
            <person name="Orbach M.J."/>
            <person name="Kirkland T.N."/>
            <person name="Cole G.T."/>
            <person name="Henn M.R."/>
            <person name="Birren B.W."/>
            <person name="Taylor J.W."/>
        </authorList>
    </citation>
    <scope>NUCLEOTIDE SEQUENCE [LARGE SCALE GENOMIC DNA]</scope>
    <source>
        <strain evidence="2">RMSCC 3488</strain>
    </source>
</reference>
<organism evidence="1 2">
    <name type="scientific">Coccidioides posadasii RMSCC 3488</name>
    <dbReference type="NCBI Taxonomy" id="454284"/>
    <lineage>
        <taxon>Eukaryota</taxon>
        <taxon>Fungi</taxon>
        <taxon>Dikarya</taxon>
        <taxon>Ascomycota</taxon>
        <taxon>Pezizomycotina</taxon>
        <taxon>Eurotiomycetes</taxon>
        <taxon>Eurotiomycetidae</taxon>
        <taxon>Onygenales</taxon>
        <taxon>Onygenaceae</taxon>
        <taxon>Coccidioides</taxon>
    </lineage>
</organism>
<dbReference type="EMBL" id="DS268113">
    <property type="protein sequence ID" value="KMM71216.1"/>
    <property type="molecule type" value="Genomic_DNA"/>
</dbReference>